<dbReference type="GO" id="GO:0003677">
    <property type="term" value="F:DNA binding"/>
    <property type="evidence" value="ECO:0007669"/>
    <property type="project" value="InterPro"/>
</dbReference>
<accession>K1RZB2</accession>
<dbReference type="PANTHER" id="PTHR11070">
    <property type="entry name" value="UVRD / RECB / PCRA DNA HELICASE FAMILY MEMBER"/>
    <property type="match status" value="1"/>
</dbReference>
<protein>
    <submittedName>
        <fullName evidence="6">UvrD/REP helicase</fullName>
    </submittedName>
</protein>
<dbReference type="InterPro" id="IPR014016">
    <property type="entry name" value="UvrD-like_ATP-bd"/>
</dbReference>
<dbReference type="GO" id="GO:0005524">
    <property type="term" value="F:ATP binding"/>
    <property type="evidence" value="ECO:0007669"/>
    <property type="project" value="UniProtKB-KW"/>
</dbReference>
<reference evidence="6" key="1">
    <citation type="journal article" date="2013" name="Environ. Microbiol.">
        <title>Microbiota from the distal guts of lean and obese adolescents exhibit partial functional redundancy besides clear differences in community structure.</title>
        <authorList>
            <person name="Ferrer M."/>
            <person name="Ruiz A."/>
            <person name="Lanza F."/>
            <person name="Haange S.B."/>
            <person name="Oberbach A."/>
            <person name="Till H."/>
            <person name="Bargiela R."/>
            <person name="Campoy C."/>
            <person name="Segura M.T."/>
            <person name="Richter M."/>
            <person name="von Bergen M."/>
            <person name="Seifert J."/>
            <person name="Suarez A."/>
        </authorList>
    </citation>
    <scope>NUCLEOTIDE SEQUENCE</scope>
</reference>
<dbReference type="GO" id="GO:0016787">
    <property type="term" value="F:hydrolase activity"/>
    <property type="evidence" value="ECO:0007669"/>
    <property type="project" value="UniProtKB-KW"/>
</dbReference>
<evidence type="ECO:0000259" key="5">
    <source>
        <dbReference type="PROSITE" id="PS51198"/>
    </source>
</evidence>
<feature type="domain" description="UvrD-like helicase ATP-binding" evidence="5">
    <location>
        <begin position="1"/>
        <end position="245"/>
    </location>
</feature>
<sequence>MDQEVEKIIDHIEKGENFLLSGGAGSGKTYSLVQVIREVITRHPSSKIACMTYTNASVHEIERRVDHSNLNVSTIHDFLWDNIKNFQRELKATLIEMLNTKDSGISLNGYEGEVPSNFFVQDREPDFAIQYKEYLKLQDGIISHDEVLKLSERMFFKYPKIVSFVKSRYPFVFIDEYQDTNPLIVKILLEYFPKVTKKCIVGFFGDSMQAIYDDGVGNIDSYLITDENPDGCVYEVQKKQNRRCPQSVITLANSLRLDSLHQEPSDDLKAPNMTGEGHVKEGSISFYYSDEDNTDVVKRKAHERIRMGFF</sequence>
<dbReference type="InterPro" id="IPR027417">
    <property type="entry name" value="P-loop_NTPase"/>
</dbReference>
<dbReference type="AlphaFoldDB" id="K1RZB2"/>
<keyword evidence="2" id="KW-0378">Hydrolase</keyword>
<dbReference type="GO" id="GO:0043138">
    <property type="term" value="F:3'-5' DNA helicase activity"/>
    <property type="evidence" value="ECO:0007669"/>
    <property type="project" value="TreeGrafter"/>
</dbReference>
<proteinExistence type="predicted"/>
<dbReference type="EMBL" id="AJWY01011021">
    <property type="protein sequence ID" value="EKC53897.1"/>
    <property type="molecule type" value="Genomic_DNA"/>
</dbReference>
<organism evidence="6">
    <name type="scientific">human gut metagenome</name>
    <dbReference type="NCBI Taxonomy" id="408170"/>
    <lineage>
        <taxon>unclassified sequences</taxon>
        <taxon>metagenomes</taxon>
        <taxon>organismal metagenomes</taxon>
    </lineage>
</organism>
<dbReference type="GO" id="GO:0000725">
    <property type="term" value="P:recombinational repair"/>
    <property type="evidence" value="ECO:0007669"/>
    <property type="project" value="TreeGrafter"/>
</dbReference>
<dbReference type="PROSITE" id="PS51198">
    <property type="entry name" value="UVRD_HELICASE_ATP_BIND"/>
    <property type="match status" value="1"/>
</dbReference>
<keyword evidence="3 6" id="KW-0347">Helicase</keyword>
<keyword evidence="4" id="KW-0067">ATP-binding</keyword>
<dbReference type="PANTHER" id="PTHR11070:SF3">
    <property type="entry name" value="DNA 3'-5' HELICASE"/>
    <property type="match status" value="1"/>
</dbReference>
<dbReference type="Gene3D" id="3.40.50.300">
    <property type="entry name" value="P-loop containing nucleotide triphosphate hydrolases"/>
    <property type="match status" value="1"/>
</dbReference>
<evidence type="ECO:0000313" key="6">
    <source>
        <dbReference type="EMBL" id="EKC53897.1"/>
    </source>
</evidence>
<dbReference type="SUPFAM" id="SSF52540">
    <property type="entry name" value="P-loop containing nucleoside triphosphate hydrolases"/>
    <property type="match status" value="1"/>
</dbReference>
<dbReference type="Pfam" id="PF13245">
    <property type="entry name" value="AAA_19"/>
    <property type="match status" value="1"/>
</dbReference>
<keyword evidence="1" id="KW-0547">Nucleotide-binding</keyword>
<dbReference type="GO" id="GO:0005829">
    <property type="term" value="C:cytosol"/>
    <property type="evidence" value="ECO:0007669"/>
    <property type="project" value="TreeGrafter"/>
</dbReference>
<evidence type="ECO:0000256" key="3">
    <source>
        <dbReference type="ARBA" id="ARBA00022806"/>
    </source>
</evidence>
<name>K1RZB2_9ZZZZ</name>
<gene>
    <name evidence="6" type="ORF">LEA_16132</name>
</gene>
<comment type="caution">
    <text evidence="6">The sequence shown here is derived from an EMBL/GenBank/DDBJ whole genome shotgun (WGS) entry which is preliminary data.</text>
</comment>
<evidence type="ECO:0000256" key="4">
    <source>
        <dbReference type="ARBA" id="ARBA00022840"/>
    </source>
</evidence>
<evidence type="ECO:0000256" key="2">
    <source>
        <dbReference type="ARBA" id="ARBA00022801"/>
    </source>
</evidence>
<evidence type="ECO:0000256" key="1">
    <source>
        <dbReference type="ARBA" id="ARBA00022741"/>
    </source>
</evidence>
<dbReference type="InterPro" id="IPR000212">
    <property type="entry name" value="DNA_helicase_UvrD/REP"/>
</dbReference>